<dbReference type="PANTHER" id="PTHR10098:SF108">
    <property type="entry name" value="TETRATRICOPEPTIDE REPEAT PROTEIN 28"/>
    <property type="match status" value="1"/>
</dbReference>
<evidence type="ECO:0000259" key="1">
    <source>
        <dbReference type="Pfam" id="PF12770"/>
    </source>
</evidence>
<dbReference type="Gene3D" id="1.25.40.10">
    <property type="entry name" value="Tetratricopeptide repeat domain"/>
    <property type="match status" value="1"/>
</dbReference>
<proteinExistence type="predicted"/>
<reference evidence="2" key="1">
    <citation type="submission" date="2020-02" db="EMBL/GenBank/DDBJ databases">
        <authorList>
            <person name="Meier V. D."/>
        </authorList>
    </citation>
    <scope>NUCLEOTIDE SEQUENCE</scope>
    <source>
        <strain evidence="2">AVDCRST_MAG46</strain>
    </source>
</reference>
<dbReference type="Pfam" id="PF12770">
    <property type="entry name" value="CHAT"/>
    <property type="match status" value="1"/>
</dbReference>
<name>A0A6J4LEV2_9ACTN</name>
<dbReference type="AlphaFoldDB" id="A0A6J4LEV2"/>
<sequence>MLTAEELHERALRTTNAGRHGVARRLLLTASERASDGDVKARIALSLAYLDAEHGAVADGLVRCSEALSVAGATSRTRGLVESQRGLLHMRAGDVPAALLAFSAAERLLTPDGGVEALARLHLNRGNVHLQAGAIEAARIDFERCIDLVAHTAPLTSARARHNLGYVHLRRGDLVAALGCMDDARPVLEPVSVVSRAVVAQDRAEVLLAAGLVSEAVLALGDAVRSFGVRGLRQQQGEAELVLAGTLSRSGRPDEARVVARRAMRRFQRRGAETWALRAEVAALTVVGPPPPPAAVRLQELSVALAAAGLRSEALSAEQAAARALVRAGDLDRAGRLAARRLPRSAAPMQRIGRHLLRAELAQARGPRAAARRELREGLDALAGWQSTFGSLDLQTALSGHGHALAELGLRQALSDGSPTVVLEWIERAKALAGRVTSVRPSADERVAEDLAALRSLGATDPAAAARLQERVRAQAWLAAGAGRLSEPATLQRVQRALAERDGMLVAHLVLDGRVSALLVSATWSAVVPVCSQEAVESLVRGLQADMDMAGSRLPPPMRRVVRESLNRRLAGLGDLLWSTLGVGEGPVVLVPSGALASVPWACLPGLARRPLTVARSAASWLDLRSTVRPRRVGLVAGPRVTRAVEEVHNAGAAWSSSRVLTGTSATAAAVSRLASEVDLLHVAAHGRHSADSPLFSGLELVDGAWHGYDIDQLRRVPQLVVLSACELGRSAVRWGAQTIGATVAWQHAGTACVIASPTRVADDVACEVLTATHQGLASGQTPSDALASASGVAGADAVVPFTCFGAGW</sequence>
<accession>A0A6J4LEV2</accession>
<dbReference type="EMBL" id="CADCUD010000092">
    <property type="protein sequence ID" value="CAA9331811.1"/>
    <property type="molecule type" value="Genomic_DNA"/>
</dbReference>
<dbReference type="SMART" id="SM00028">
    <property type="entry name" value="TPR"/>
    <property type="match status" value="3"/>
</dbReference>
<dbReference type="InterPro" id="IPR024983">
    <property type="entry name" value="CHAT_dom"/>
</dbReference>
<dbReference type="InterPro" id="IPR011990">
    <property type="entry name" value="TPR-like_helical_dom_sf"/>
</dbReference>
<organism evidence="2">
    <name type="scientific">uncultured Nocardioidaceae bacterium</name>
    <dbReference type="NCBI Taxonomy" id="253824"/>
    <lineage>
        <taxon>Bacteria</taxon>
        <taxon>Bacillati</taxon>
        <taxon>Actinomycetota</taxon>
        <taxon>Actinomycetes</taxon>
        <taxon>Propionibacteriales</taxon>
        <taxon>Nocardioidaceae</taxon>
        <taxon>environmental samples</taxon>
    </lineage>
</organism>
<protein>
    <recommendedName>
        <fullName evidence="1">CHAT domain-containing protein</fullName>
    </recommendedName>
</protein>
<dbReference type="InterPro" id="IPR019734">
    <property type="entry name" value="TPR_rpt"/>
</dbReference>
<dbReference type="SUPFAM" id="SSF48452">
    <property type="entry name" value="TPR-like"/>
    <property type="match status" value="1"/>
</dbReference>
<dbReference type="PANTHER" id="PTHR10098">
    <property type="entry name" value="RAPSYN-RELATED"/>
    <property type="match status" value="1"/>
</dbReference>
<feature type="domain" description="CHAT" evidence="1">
    <location>
        <begin position="585"/>
        <end position="791"/>
    </location>
</feature>
<gene>
    <name evidence="2" type="ORF">AVDCRST_MAG46-1469</name>
</gene>
<evidence type="ECO:0000313" key="2">
    <source>
        <dbReference type="EMBL" id="CAA9331811.1"/>
    </source>
</evidence>